<protein>
    <recommendedName>
        <fullName evidence="4">Antifreeze protein</fullName>
    </recommendedName>
</protein>
<evidence type="ECO:0008006" key="4">
    <source>
        <dbReference type="Google" id="ProtNLM"/>
    </source>
</evidence>
<gene>
    <name evidence="2" type="ORF">GTW23_03170</name>
</gene>
<accession>A0ABT1CNK9</accession>
<keyword evidence="1" id="KW-0732">Signal</keyword>
<dbReference type="RefSeq" id="WP_252914585.1">
    <property type="nucleotide sequence ID" value="NZ_JAAAML010000001.1"/>
</dbReference>
<proteinExistence type="predicted"/>
<comment type="caution">
    <text evidence="2">The sequence shown here is derived from an EMBL/GenBank/DDBJ whole genome shotgun (WGS) entry which is preliminary data.</text>
</comment>
<evidence type="ECO:0000313" key="3">
    <source>
        <dbReference type="Proteomes" id="UP001320715"/>
    </source>
</evidence>
<name>A0ABT1CNK9_9HYPH</name>
<evidence type="ECO:0000256" key="1">
    <source>
        <dbReference type="SAM" id="SignalP"/>
    </source>
</evidence>
<organism evidence="2 3">
    <name type="scientific">Hoeflea alexandrii</name>
    <dbReference type="NCBI Taxonomy" id="288436"/>
    <lineage>
        <taxon>Bacteria</taxon>
        <taxon>Pseudomonadati</taxon>
        <taxon>Pseudomonadota</taxon>
        <taxon>Alphaproteobacteria</taxon>
        <taxon>Hyphomicrobiales</taxon>
        <taxon>Rhizobiaceae</taxon>
        <taxon>Hoeflea</taxon>
    </lineage>
</organism>
<dbReference type="Proteomes" id="UP001320715">
    <property type="component" value="Unassembled WGS sequence"/>
</dbReference>
<reference evidence="2 3" key="1">
    <citation type="submission" date="2020-01" db="EMBL/GenBank/DDBJ databases">
        <title>Genomes of bacteria type strains.</title>
        <authorList>
            <person name="Chen J."/>
            <person name="Zhu S."/>
            <person name="Yang J."/>
        </authorList>
    </citation>
    <scope>NUCLEOTIDE SEQUENCE [LARGE SCALE GENOMIC DNA]</scope>
    <source>
        <strain evidence="2 3">DSM 16655</strain>
    </source>
</reference>
<sequence>MNRFIRSTFAALVVATAGIAASAASANAGGIGFEFSIGGPGGGIAVRDLDRRGSRDHDRRGGRDGFGGYRDVCRPDIAVDKARDMGVRRADVVRAGDRRVVVEGFRHHRPVRVVFANERNCPVIGFRR</sequence>
<keyword evidence="3" id="KW-1185">Reference proteome</keyword>
<feature type="chain" id="PRO_5045999437" description="Antifreeze protein" evidence="1">
    <location>
        <begin position="27"/>
        <end position="128"/>
    </location>
</feature>
<dbReference type="EMBL" id="JAAAML010000001">
    <property type="protein sequence ID" value="MCO6407165.1"/>
    <property type="molecule type" value="Genomic_DNA"/>
</dbReference>
<feature type="signal peptide" evidence="1">
    <location>
        <begin position="1"/>
        <end position="26"/>
    </location>
</feature>
<evidence type="ECO:0000313" key="2">
    <source>
        <dbReference type="EMBL" id="MCO6407165.1"/>
    </source>
</evidence>